<reference evidence="2" key="1">
    <citation type="submission" date="2023-02" db="EMBL/GenBank/DDBJ databases">
        <title>Genome of toxic invasive species Heracleum sosnowskyi carries increased number of genes despite the absence of recent whole-genome duplications.</title>
        <authorList>
            <person name="Schelkunov M."/>
            <person name="Shtratnikova V."/>
            <person name="Makarenko M."/>
            <person name="Klepikova A."/>
            <person name="Omelchenko D."/>
            <person name="Novikova G."/>
            <person name="Obukhova E."/>
            <person name="Bogdanov V."/>
            <person name="Penin A."/>
            <person name="Logacheva M."/>
        </authorList>
    </citation>
    <scope>NUCLEOTIDE SEQUENCE</scope>
    <source>
        <strain evidence="2">Hsosn_3</strain>
        <tissue evidence="2">Leaf</tissue>
    </source>
</reference>
<evidence type="ECO:0000256" key="1">
    <source>
        <dbReference type="SAM" id="Phobius"/>
    </source>
</evidence>
<keyword evidence="3" id="KW-1185">Reference proteome</keyword>
<accession>A0AAD8GQA0</accession>
<dbReference type="InterPro" id="IPR036955">
    <property type="entry name" value="AP2/ERF_dom_sf"/>
</dbReference>
<dbReference type="EMBL" id="JAUIZM010000019">
    <property type="protein sequence ID" value="KAK1352153.1"/>
    <property type="molecule type" value="Genomic_DNA"/>
</dbReference>
<protein>
    <submittedName>
        <fullName evidence="2">Uncharacterized protein</fullName>
    </submittedName>
</protein>
<keyword evidence="1" id="KW-0812">Transmembrane</keyword>
<dbReference type="Proteomes" id="UP001237642">
    <property type="component" value="Unassembled WGS sequence"/>
</dbReference>
<evidence type="ECO:0000313" key="2">
    <source>
        <dbReference type="EMBL" id="KAK1352153.1"/>
    </source>
</evidence>
<dbReference type="PANTHER" id="PTHR32467:SF101">
    <property type="entry name" value="AP2-LIKE ETHYLENE-RESPONSIVE TRANSCRIPTION FACTOR AIL6"/>
    <property type="match status" value="1"/>
</dbReference>
<dbReference type="Gene3D" id="3.30.730.10">
    <property type="entry name" value="AP2/ERF domain"/>
    <property type="match status" value="1"/>
</dbReference>
<reference evidence="2" key="2">
    <citation type="submission" date="2023-05" db="EMBL/GenBank/DDBJ databases">
        <authorList>
            <person name="Schelkunov M.I."/>
        </authorList>
    </citation>
    <scope>NUCLEOTIDE SEQUENCE</scope>
    <source>
        <strain evidence="2">Hsosn_3</strain>
        <tissue evidence="2">Leaf</tissue>
    </source>
</reference>
<comment type="caution">
    <text evidence="2">The sequence shown here is derived from an EMBL/GenBank/DDBJ whole genome shotgun (WGS) entry which is preliminary data.</text>
</comment>
<proteinExistence type="predicted"/>
<feature type="transmembrane region" description="Helical" evidence="1">
    <location>
        <begin position="46"/>
        <end position="65"/>
    </location>
</feature>
<gene>
    <name evidence="2" type="ORF">POM88_053657</name>
</gene>
<organism evidence="2 3">
    <name type="scientific">Heracleum sosnowskyi</name>
    <dbReference type="NCBI Taxonomy" id="360622"/>
    <lineage>
        <taxon>Eukaryota</taxon>
        <taxon>Viridiplantae</taxon>
        <taxon>Streptophyta</taxon>
        <taxon>Embryophyta</taxon>
        <taxon>Tracheophyta</taxon>
        <taxon>Spermatophyta</taxon>
        <taxon>Magnoliopsida</taxon>
        <taxon>eudicotyledons</taxon>
        <taxon>Gunneridae</taxon>
        <taxon>Pentapetalae</taxon>
        <taxon>asterids</taxon>
        <taxon>campanulids</taxon>
        <taxon>Apiales</taxon>
        <taxon>Apiaceae</taxon>
        <taxon>Apioideae</taxon>
        <taxon>apioid superclade</taxon>
        <taxon>Tordylieae</taxon>
        <taxon>Tordyliinae</taxon>
        <taxon>Heracleum</taxon>
    </lineage>
</organism>
<dbReference type="PANTHER" id="PTHR32467">
    <property type="entry name" value="AP2-LIKE ETHYLENE-RESPONSIVE TRANSCRIPTION FACTOR"/>
    <property type="match status" value="1"/>
</dbReference>
<name>A0AAD8GQA0_9APIA</name>
<keyword evidence="1" id="KW-1133">Transmembrane helix</keyword>
<keyword evidence="1" id="KW-0472">Membrane</keyword>
<sequence>MDTNLELVPRVDRSGDVCGTTFNYELYWLNVIDHLLSVLKMGLTKMVVSLSILVILFLSFSSIIGQPISSGTEAENTLVDVEIGTKLIKQKDDTVRVDPLDHLKKYRGGYEIRDLHYWRNLLVNDDGKSVITDCGIVASESSTTPSNYENQLKSLDISHPFWTVDLFWVKLEHPWIKILTDLINGAATKEEAGEAYDIATIKFRGANTVTNFELNRYDVEAIAKSSLLIGVSKCVKLSLESESKISYGNNLEQQSISNSGSNISFDATIPVSAGTSDASDSMSATVTSEQVRLERFRTITSSYYRGAHGIIAISSPVLSAVGERYYKVTAEALRVCRELVCAVRPNVELWKLLKKLKRS</sequence>
<dbReference type="GO" id="GO:0003700">
    <property type="term" value="F:DNA-binding transcription factor activity"/>
    <property type="evidence" value="ECO:0007669"/>
    <property type="project" value="InterPro"/>
</dbReference>
<evidence type="ECO:0000313" key="3">
    <source>
        <dbReference type="Proteomes" id="UP001237642"/>
    </source>
</evidence>
<dbReference type="AlphaFoldDB" id="A0AAD8GQA0"/>